<gene>
    <name evidence="1" type="ORF">LCGC14_1537000</name>
</gene>
<proteinExistence type="predicted"/>
<sequence length="75" mass="8720">MKTERLVETIKVSTDDGKNYVIVSLSYQKGKLLSWEITPPSRDQFLFKNGDLSSWRQVVSLIDRAIDFILEKKDE</sequence>
<comment type="caution">
    <text evidence="1">The sequence shown here is derived from an EMBL/GenBank/DDBJ whole genome shotgun (WGS) entry which is preliminary data.</text>
</comment>
<organism evidence="1">
    <name type="scientific">marine sediment metagenome</name>
    <dbReference type="NCBI Taxonomy" id="412755"/>
    <lineage>
        <taxon>unclassified sequences</taxon>
        <taxon>metagenomes</taxon>
        <taxon>ecological metagenomes</taxon>
    </lineage>
</organism>
<reference evidence="1" key="1">
    <citation type="journal article" date="2015" name="Nature">
        <title>Complex archaea that bridge the gap between prokaryotes and eukaryotes.</title>
        <authorList>
            <person name="Spang A."/>
            <person name="Saw J.H."/>
            <person name="Jorgensen S.L."/>
            <person name="Zaremba-Niedzwiedzka K."/>
            <person name="Martijn J."/>
            <person name="Lind A.E."/>
            <person name="van Eijk R."/>
            <person name="Schleper C."/>
            <person name="Guy L."/>
            <person name="Ettema T.J."/>
        </authorList>
    </citation>
    <scope>NUCLEOTIDE SEQUENCE</scope>
</reference>
<evidence type="ECO:0000313" key="1">
    <source>
        <dbReference type="EMBL" id="KKM60914.1"/>
    </source>
</evidence>
<protein>
    <submittedName>
        <fullName evidence="1">Uncharacterized protein</fullName>
    </submittedName>
</protein>
<name>A0A0F9IU90_9ZZZZ</name>
<dbReference type="EMBL" id="LAZR01011586">
    <property type="protein sequence ID" value="KKM60914.1"/>
    <property type="molecule type" value="Genomic_DNA"/>
</dbReference>
<accession>A0A0F9IU90</accession>
<dbReference type="AlphaFoldDB" id="A0A0F9IU90"/>